<reference evidence="1" key="2">
    <citation type="submission" date="2021-10" db="EMBL/GenBank/DDBJ databases">
        <title>Phylogenomics reveals ancestral predisposition of the termite-cultivated fungus Termitomyces towards a domesticated lifestyle.</title>
        <authorList>
            <person name="Auxier B."/>
            <person name="Grum-Grzhimaylo A."/>
            <person name="Cardenas M.E."/>
            <person name="Lodge J.D."/>
            <person name="Laessoe T."/>
            <person name="Pedersen O."/>
            <person name="Smith M.E."/>
            <person name="Kuyper T.W."/>
            <person name="Franco-Molano E.A."/>
            <person name="Baroni T.J."/>
            <person name="Aanen D.K."/>
        </authorList>
    </citation>
    <scope>NUCLEOTIDE SEQUENCE</scope>
    <source>
        <strain evidence="1">D49</strain>
    </source>
</reference>
<evidence type="ECO:0008006" key="3">
    <source>
        <dbReference type="Google" id="ProtNLM"/>
    </source>
</evidence>
<dbReference type="AlphaFoldDB" id="A0A9P7FM16"/>
<evidence type="ECO:0000313" key="1">
    <source>
        <dbReference type="EMBL" id="KAG5634254.1"/>
    </source>
</evidence>
<sequence>GQVWKATCDIEGTGGVVALKQSRVSSKVSRPLLQYKVRIVKLMEGHRVFPKLHAYARIPHFECIAMELHGPNLWDLKKKNHTFSTRNVLVIAKQMVSNTTPQLA</sequence>
<dbReference type="EMBL" id="JABCKI010006521">
    <property type="protein sequence ID" value="KAG5634254.1"/>
    <property type="molecule type" value="Genomic_DNA"/>
</dbReference>
<dbReference type="OrthoDB" id="5579860at2759"/>
<gene>
    <name evidence="1" type="ORF">H0H81_002692</name>
</gene>
<accession>A0A9P7FM16</accession>
<name>A0A9P7FM16_9AGAR</name>
<dbReference type="Gene3D" id="1.10.510.10">
    <property type="entry name" value="Transferase(Phosphotransferase) domain 1"/>
    <property type="match status" value="1"/>
</dbReference>
<organism evidence="1 2">
    <name type="scientific">Sphagnurus paluster</name>
    <dbReference type="NCBI Taxonomy" id="117069"/>
    <lineage>
        <taxon>Eukaryota</taxon>
        <taxon>Fungi</taxon>
        <taxon>Dikarya</taxon>
        <taxon>Basidiomycota</taxon>
        <taxon>Agaricomycotina</taxon>
        <taxon>Agaricomycetes</taxon>
        <taxon>Agaricomycetidae</taxon>
        <taxon>Agaricales</taxon>
        <taxon>Tricholomatineae</taxon>
        <taxon>Lyophyllaceae</taxon>
        <taxon>Sphagnurus</taxon>
    </lineage>
</organism>
<dbReference type="Proteomes" id="UP000717328">
    <property type="component" value="Unassembled WGS sequence"/>
</dbReference>
<comment type="caution">
    <text evidence="1">The sequence shown here is derived from an EMBL/GenBank/DDBJ whole genome shotgun (WGS) entry which is preliminary data.</text>
</comment>
<evidence type="ECO:0000313" key="2">
    <source>
        <dbReference type="Proteomes" id="UP000717328"/>
    </source>
</evidence>
<keyword evidence="2" id="KW-1185">Reference proteome</keyword>
<reference evidence="1" key="1">
    <citation type="submission" date="2021-02" db="EMBL/GenBank/DDBJ databases">
        <authorList>
            <person name="Nieuwenhuis M."/>
            <person name="Van De Peppel L.J.J."/>
        </authorList>
    </citation>
    <scope>NUCLEOTIDE SEQUENCE</scope>
    <source>
        <strain evidence="1">D49</strain>
    </source>
</reference>
<feature type="non-terminal residue" evidence="1">
    <location>
        <position position="1"/>
    </location>
</feature>
<dbReference type="InterPro" id="IPR011009">
    <property type="entry name" value="Kinase-like_dom_sf"/>
</dbReference>
<proteinExistence type="predicted"/>
<protein>
    <recommendedName>
        <fullName evidence="3">Protein kinase domain-containing protein</fullName>
    </recommendedName>
</protein>
<dbReference type="SUPFAM" id="SSF56112">
    <property type="entry name" value="Protein kinase-like (PK-like)"/>
    <property type="match status" value="1"/>
</dbReference>